<gene>
    <name evidence="2" type="ORF">ACFQNG_02225</name>
</gene>
<proteinExistence type="predicted"/>
<sequence>MIKEIPKGNVSVAIFASRLSIGVGLVMAALISY</sequence>
<evidence type="ECO:0000313" key="2">
    <source>
        <dbReference type="EMBL" id="MFC7439981.1"/>
    </source>
</evidence>
<dbReference type="RefSeq" id="WP_379863190.1">
    <property type="nucleotide sequence ID" value="NZ_JBHTBW010000006.1"/>
</dbReference>
<keyword evidence="1" id="KW-0472">Membrane</keyword>
<keyword evidence="1" id="KW-0812">Transmembrane</keyword>
<keyword evidence="1" id="KW-1133">Transmembrane helix</keyword>
<dbReference type="EMBL" id="JBHTBW010000006">
    <property type="protein sequence ID" value="MFC7439981.1"/>
    <property type="molecule type" value="Genomic_DNA"/>
</dbReference>
<reference evidence="3" key="1">
    <citation type="journal article" date="2019" name="Int. J. Syst. Evol. Microbiol.">
        <title>The Global Catalogue of Microorganisms (GCM) 10K type strain sequencing project: providing services to taxonomists for standard genome sequencing and annotation.</title>
        <authorList>
            <consortium name="The Broad Institute Genomics Platform"/>
            <consortium name="The Broad Institute Genome Sequencing Center for Infectious Disease"/>
            <person name="Wu L."/>
            <person name="Ma J."/>
        </authorList>
    </citation>
    <scope>NUCLEOTIDE SEQUENCE [LARGE SCALE GENOMIC DNA]</scope>
    <source>
        <strain evidence="3">CGMCC 1.12942</strain>
    </source>
</reference>
<name>A0ABW2RG58_9BACL</name>
<protein>
    <submittedName>
        <fullName evidence="2">DUF350 domain-containing protein</fullName>
    </submittedName>
</protein>
<feature type="transmembrane region" description="Helical" evidence="1">
    <location>
        <begin position="12"/>
        <end position="31"/>
    </location>
</feature>
<evidence type="ECO:0000256" key="1">
    <source>
        <dbReference type="SAM" id="Phobius"/>
    </source>
</evidence>
<dbReference type="Proteomes" id="UP001596500">
    <property type="component" value="Unassembled WGS sequence"/>
</dbReference>
<keyword evidence="3" id="KW-1185">Reference proteome</keyword>
<evidence type="ECO:0000313" key="3">
    <source>
        <dbReference type="Proteomes" id="UP001596500"/>
    </source>
</evidence>
<comment type="caution">
    <text evidence="2">The sequence shown here is derived from an EMBL/GenBank/DDBJ whole genome shotgun (WGS) entry which is preliminary data.</text>
</comment>
<organism evidence="2 3">
    <name type="scientific">Laceyella putida</name>
    <dbReference type="NCBI Taxonomy" id="110101"/>
    <lineage>
        <taxon>Bacteria</taxon>
        <taxon>Bacillati</taxon>
        <taxon>Bacillota</taxon>
        <taxon>Bacilli</taxon>
        <taxon>Bacillales</taxon>
        <taxon>Thermoactinomycetaceae</taxon>
        <taxon>Laceyella</taxon>
    </lineage>
</organism>
<accession>A0ABW2RG58</accession>